<name>A0AAV7ICD6_COTGL</name>
<feature type="transmembrane region" description="Helical" evidence="10">
    <location>
        <begin position="150"/>
        <end position="168"/>
    </location>
</feature>
<keyword evidence="2" id="KW-1003">Cell membrane</keyword>
<keyword evidence="5 10" id="KW-0552">Olfaction</keyword>
<dbReference type="Proteomes" id="UP000826195">
    <property type="component" value="Unassembled WGS sequence"/>
</dbReference>
<dbReference type="PANTHER" id="PTHR21137">
    <property type="entry name" value="ODORANT RECEPTOR"/>
    <property type="match status" value="1"/>
</dbReference>
<organism evidence="11 12">
    <name type="scientific">Cotesia glomerata</name>
    <name type="common">Lepidopteran parasitic wasp</name>
    <name type="synonym">Apanteles glomeratus</name>
    <dbReference type="NCBI Taxonomy" id="32391"/>
    <lineage>
        <taxon>Eukaryota</taxon>
        <taxon>Metazoa</taxon>
        <taxon>Ecdysozoa</taxon>
        <taxon>Arthropoda</taxon>
        <taxon>Hexapoda</taxon>
        <taxon>Insecta</taxon>
        <taxon>Pterygota</taxon>
        <taxon>Neoptera</taxon>
        <taxon>Endopterygota</taxon>
        <taxon>Hymenoptera</taxon>
        <taxon>Apocrita</taxon>
        <taxon>Ichneumonoidea</taxon>
        <taxon>Braconidae</taxon>
        <taxon>Microgastrinae</taxon>
        <taxon>Cotesia</taxon>
    </lineage>
</organism>
<feature type="transmembrane region" description="Helical" evidence="10">
    <location>
        <begin position="210"/>
        <end position="231"/>
    </location>
</feature>
<sequence>MMTNTIKPVNFTCAYVIYLSLESFTRIKELPDTDDSDKLISIIITLEIWNMKTQAEGLATSTIDCLYTNSNAAKDKESFLAKMKIFEENLTLLFFLGMWKPTEWSPGNYKSVLYTIYTFLIIIISGTFFITELLDLILVTSNIAEFTNNIFMLSAIFAACFKILIILLRRNVLNNIIDDLKNYMLKNDKYSKEEIIIWTRYSHIIKFLSLFYMSSTFFGVTMMTFATVSVNISRRELLYRAWVPYNYSRPIAYWVSALGQLLGMYILAGFGKLHNAFYDCQWYLLNNENKKLIGLLMTNSIKPVHFTCVYVLNLSLESFSKILDNILLIRKLYRNDIFHFGLRGKYQEPGITLSSLGTLQLLAPRKVLSNCAESSCHRTYTVIYEHRICASFLCDNDQHLCAIEYI</sequence>
<evidence type="ECO:0000256" key="1">
    <source>
        <dbReference type="ARBA" id="ARBA00004651"/>
    </source>
</evidence>
<gene>
    <name evidence="11" type="ORF">KQX54_008963</name>
</gene>
<protein>
    <recommendedName>
        <fullName evidence="10">Odorant receptor</fullName>
    </recommendedName>
</protein>
<keyword evidence="12" id="KW-1185">Reference proteome</keyword>
<keyword evidence="4 10" id="KW-0812">Transmembrane</keyword>
<evidence type="ECO:0000256" key="6">
    <source>
        <dbReference type="ARBA" id="ARBA00022989"/>
    </source>
</evidence>
<keyword evidence="3 10" id="KW-0716">Sensory transduction</keyword>
<proteinExistence type="inferred from homology"/>
<dbReference type="AlphaFoldDB" id="A0AAV7ICD6"/>
<dbReference type="GO" id="GO:0005886">
    <property type="term" value="C:plasma membrane"/>
    <property type="evidence" value="ECO:0007669"/>
    <property type="project" value="UniProtKB-SubCell"/>
</dbReference>
<dbReference type="EMBL" id="JAHXZJ010001864">
    <property type="protein sequence ID" value="KAH0549404.1"/>
    <property type="molecule type" value="Genomic_DNA"/>
</dbReference>
<reference evidence="11 12" key="1">
    <citation type="journal article" date="2021" name="J. Hered.">
        <title>A chromosome-level genome assembly of the parasitoid wasp, Cotesia glomerata (Hymenoptera: Braconidae).</title>
        <authorList>
            <person name="Pinto B.J."/>
            <person name="Weis J.J."/>
            <person name="Gamble T."/>
            <person name="Ode P.J."/>
            <person name="Paul R."/>
            <person name="Zaspel J.M."/>
        </authorList>
    </citation>
    <scope>NUCLEOTIDE SEQUENCE [LARGE SCALE GENOMIC DNA]</scope>
    <source>
        <strain evidence="11">CgM1</strain>
    </source>
</reference>
<comment type="caution">
    <text evidence="10">Lacks conserved residue(s) required for the propagation of feature annotation.</text>
</comment>
<evidence type="ECO:0000256" key="3">
    <source>
        <dbReference type="ARBA" id="ARBA00022606"/>
    </source>
</evidence>
<keyword evidence="8 10" id="KW-0675">Receptor</keyword>
<evidence type="ECO:0000256" key="8">
    <source>
        <dbReference type="ARBA" id="ARBA00023170"/>
    </source>
</evidence>
<dbReference type="Pfam" id="PF02949">
    <property type="entry name" value="7tm_6"/>
    <property type="match status" value="2"/>
</dbReference>
<comment type="caution">
    <text evidence="11">The sequence shown here is derived from an EMBL/GenBank/DDBJ whole genome shotgun (WGS) entry which is preliminary data.</text>
</comment>
<evidence type="ECO:0000313" key="11">
    <source>
        <dbReference type="EMBL" id="KAH0549404.1"/>
    </source>
</evidence>
<dbReference type="GO" id="GO:0004984">
    <property type="term" value="F:olfactory receptor activity"/>
    <property type="evidence" value="ECO:0007669"/>
    <property type="project" value="InterPro"/>
</dbReference>
<comment type="similarity">
    <text evidence="10">Belongs to the insect chemoreceptor superfamily. Heteromeric odorant receptor channel (TC 1.A.69) family.</text>
</comment>
<evidence type="ECO:0000256" key="2">
    <source>
        <dbReference type="ARBA" id="ARBA00022475"/>
    </source>
</evidence>
<evidence type="ECO:0000256" key="7">
    <source>
        <dbReference type="ARBA" id="ARBA00023136"/>
    </source>
</evidence>
<evidence type="ECO:0000256" key="5">
    <source>
        <dbReference type="ARBA" id="ARBA00022725"/>
    </source>
</evidence>
<dbReference type="PANTHER" id="PTHR21137:SF35">
    <property type="entry name" value="ODORANT RECEPTOR 19A-RELATED"/>
    <property type="match status" value="1"/>
</dbReference>
<feature type="transmembrane region" description="Helical" evidence="10">
    <location>
        <begin position="251"/>
        <end position="268"/>
    </location>
</feature>
<keyword evidence="6 10" id="KW-1133">Transmembrane helix</keyword>
<evidence type="ECO:0000256" key="9">
    <source>
        <dbReference type="ARBA" id="ARBA00023224"/>
    </source>
</evidence>
<keyword evidence="9 10" id="KW-0807">Transducer</keyword>
<evidence type="ECO:0000313" key="12">
    <source>
        <dbReference type="Proteomes" id="UP000826195"/>
    </source>
</evidence>
<keyword evidence="7 10" id="KW-0472">Membrane</keyword>
<dbReference type="GO" id="GO:0007165">
    <property type="term" value="P:signal transduction"/>
    <property type="evidence" value="ECO:0007669"/>
    <property type="project" value="UniProtKB-KW"/>
</dbReference>
<dbReference type="GO" id="GO:0005549">
    <property type="term" value="F:odorant binding"/>
    <property type="evidence" value="ECO:0007669"/>
    <property type="project" value="InterPro"/>
</dbReference>
<dbReference type="InterPro" id="IPR004117">
    <property type="entry name" value="7tm6_olfct_rcpt"/>
</dbReference>
<comment type="subcellular location">
    <subcellularLocation>
        <location evidence="1 10">Cell membrane</location>
        <topology evidence="1 10">Multi-pass membrane protein</topology>
    </subcellularLocation>
</comment>
<evidence type="ECO:0000256" key="10">
    <source>
        <dbReference type="RuleBase" id="RU351113"/>
    </source>
</evidence>
<evidence type="ECO:0000256" key="4">
    <source>
        <dbReference type="ARBA" id="ARBA00022692"/>
    </source>
</evidence>
<accession>A0AAV7ICD6</accession>
<feature type="transmembrane region" description="Helical" evidence="10">
    <location>
        <begin position="112"/>
        <end position="130"/>
    </location>
</feature>